<keyword evidence="2" id="KW-1185">Reference proteome</keyword>
<dbReference type="AlphaFoldDB" id="A0AAV9EWD1"/>
<sequence>MDRFNEIPQDILPQRIPPDMVAELVCPFSEREIKEVVKKLPKNKAPGPDGYPKMPIFWGSPHIPLVPKVPNPKVFKDYKPSTRSPCK</sequence>
<accession>A0AAV9EWD1</accession>
<reference evidence="1" key="1">
    <citation type="journal article" date="2023" name="Nat. Commun.">
        <title>Diploid and tetraploid genomes of Acorus and the evolution of monocots.</title>
        <authorList>
            <person name="Ma L."/>
            <person name="Liu K.W."/>
            <person name="Li Z."/>
            <person name="Hsiao Y.Y."/>
            <person name="Qi Y."/>
            <person name="Fu T."/>
            <person name="Tang G.D."/>
            <person name="Zhang D."/>
            <person name="Sun W.H."/>
            <person name="Liu D.K."/>
            <person name="Li Y."/>
            <person name="Chen G.Z."/>
            <person name="Liu X.D."/>
            <person name="Liao X.Y."/>
            <person name="Jiang Y.T."/>
            <person name="Yu X."/>
            <person name="Hao Y."/>
            <person name="Huang J."/>
            <person name="Zhao X.W."/>
            <person name="Ke S."/>
            <person name="Chen Y.Y."/>
            <person name="Wu W.L."/>
            <person name="Hsu J.L."/>
            <person name="Lin Y.F."/>
            <person name="Huang M.D."/>
            <person name="Li C.Y."/>
            <person name="Huang L."/>
            <person name="Wang Z.W."/>
            <person name="Zhao X."/>
            <person name="Zhong W.Y."/>
            <person name="Peng D.H."/>
            <person name="Ahmad S."/>
            <person name="Lan S."/>
            <person name="Zhang J.S."/>
            <person name="Tsai W.C."/>
            <person name="Van de Peer Y."/>
            <person name="Liu Z.J."/>
        </authorList>
    </citation>
    <scope>NUCLEOTIDE SEQUENCE</scope>
    <source>
        <strain evidence="1">CP</strain>
    </source>
</reference>
<gene>
    <name evidence="1" type="ORF">QJS10_CPB04g01200</name>
</gene>
<organism evidence="1 2">
    <name type="scientific">Acorus calamus</name>
    <name type="common">Sweet flag</name>
    <dbReference type="NCBI Taxonomy" id="4465"/>
    <lineage>
        <taxon>Eukaryota</taxon>
        <taxon>Viridiplantae</taxon>
        <taxon>Streptophyta</taxon>
        <taxon>Embryophyta</taxon>
        <taxon>Tracheophyta</taxon>
        <taxon>Spermatophyta</taxon>
        <taxon>Magnoliopsida</taxon>
        <taxon>Liliopsida</taxon>
        <taxon>Acoraceae</taxon>
        <taxon>Acorus</taxon>
    </lineage>
</organism>
<evidence type="ECO:0000313" key="1">
    <source>
        <dbReference type="EMBL" id="KAK1318051.1"/>
    </source>
</evidence>
<evidence type="ECO:0000313" key="2">
    <source>
        <dbReference type="Proteomes" id="UP001180020"/>
    </source>
</evidence>
<name>A0AAV9EWD1_ACOCL</name>
<proteinExistence type="predicted"/>
<reference evidence="1" key="2">
    <citation type="submission" date="2023-06" db="EMBL/GenBank/DDBJ databases">
        <authorList>
            <person name="Ma L."/>
            <person name="Liu K.-W."/>
            <person name="Li Z."/>
            <person name="Hsiao Y.-Y."/>
            <person name="Qi Y."/>
            <person name="Fu T."/>
            <person name="Tang G."/>
            <person name="Zhang D."/>
            <person name="Sun W.-H."/>
            <person name="Liu D.-K."/>
            <person name="Li Y."/>
            <person name="Chen G.-Z."/>
            <person name="Liu X.-D."/>
            <person name="Liao X.-Y."/>
            <person name="Jiang Y.-T."/>
            <person name="Yu X."/>
            <person name="Hao Y."/>
            <person name="Huang J."/>
            <person name="Zhao X.-W."/>
            <person name="Ke S."/>
            <person name="Chen Y.-Y."/>
            <person name="Wu W.-L."/>
            <person name="Hsu J.-L."/>
            <person name="Lin Y.-F."/>
            <person name="Huang M.-D."/>
            <person name="Li C.-Y."/>
            <person name="Huang L."/>
            <person name="Wang Z.-W."/>
            <person name="Zhao X."/>
            <person name="Zhong W.-Y."/>
            <person name="Peng D.-H."/>
            <person name="Ahmad S."/>
            <person name="Lan S."/>
            <person name="Zhang J.-S."/>
            <person name="Tsai W.-C."/>
            <person name="Van De Peer Y."/>
            <person name="Liu Z.-J."/>
        </authorList>
    </citation>
    <scope>NUCLEOTIDE SEQUENCE</scope>
    <source>
        <strain evidence="1">CP</strain>
        <tissue evidence="1">Leaves</tissue>
    </source>
</reference>
<dbReference type="Proteomes" id="UP001180020">
    <property type="component" value="Unassembled WGS sequence"/>
</dbReference>
<comment type="caution">
    <text evidence="1">The sequence shown here is derived from an EMBL/GenBank/DDBJ whole genome shotgun (WGS) entry which is preliminary data.</text>
</comment>
<dbReference type="EMBL" id="JAUJYO010000004">
    <property type="protein sequence ID" value="KAK1318051.1"/>
    <property type="molecule type" value="Genomic_DNA"/>
</dbReference>
<protein>
    <submittedName>
        <fullName evidence="1">Uncharacterized protein</fullName>
    </submittedName>
</protein>